<evidence type="ECO:0000256" key="12">
    <source>
        <dbReference type="SAM" id="Phobius"/>
    </source>
</evidence>
<evidence type="ECO:0000256" key="11">
    <source>
        <dbReference type="ARBA" id="ARBA00023136"/>
    </source>
</evidence>
<protein>
    <recommendedName>
        <fullName evidence="4">Glucans biosynthesis glucosyltransferase H</fullName>
    </recommendedName>
</protein>
<keyword evidence="6" id="KW-0997">Cell inner membrane</keyword>
<evidence type="ECO:0000256" key="5">
    <source>
        <dbReference type="ARBA" id="ARBA00022475"/>
    </source>
</evidence>
<comment type="pathway">
    <text evidence="2">Glycan metabolism; osmoregulated periplasmic glucan (OPG) biosynthesis.</text>
</comment>
<keyword evidence="15" id="KW-1185">Reference proteome</keyword>
<dbReference type="NCBIfam" id="NF003958">
    <property type="entry name" value="PRK05454.2-1"/>
    <property type="match status" value="1"/>
</dbReference>
<evidence type="ECO:0000256" key="3">
    <source>
        <dbReference type="ARBA" id="ARBA00009337"/>
    </source>
</evidence>
<feature type="transmembrane region" description="Helical" evidence="12">
    <location>
        <begin position="84"/>
        <end position="110"/>
    </location>
</feature>
<feature type="transmembrane region" description="Helical" evidence="12">
    <location>
        <begin position="442"/>
        <end position="462"/>
    </location>
</feature>
<dbReference type="SUPFAM" id="SSF53448">
    <property type="entry name" value="Nucleotide-diphospho-sugar transferases"/>
    <property type="match status" value="1"/>
</dbReference>
<feature type="transmembrane region" description="Helical" evidence="12">
    <location>
        <begin position="389"/>
        <end position="422"/>
    </location>
</feature>
<dbReference type="CDD" id="cd04191">
    <property type="entry name" value="Glucan_BSP_MdoH"/>
    <property type="match status" value="1"/>
</dbReference>
<evidence type="ECO:0000256" key="1">
    <source>
        <dbReference type="ARBA" id="ARBA00004429"/>
    </source>
</evidence>
<keyword evidence="8" id="KW-0808">Transferase</keyword>
<dbReference type="Pfam" id="PF13632">
    <property type="entry name" value="Glyco_trans_2_3"/>
    <property type="match status" value="1"/>
</dbReference>
<evidence type="ECO:0000256" key="6">
    <source>
        <dbReference type="ARBA" id="ARBA00022519"/>
    </source>
</evidence>
<name>A0ABY7SNU0_9RHOB</name>
<reference evidence="14 15" key="1">
    <citation type="submission" date="2021-01" db="EMBL/GenBank/DDBJ databases">
        <title>Biogeographic distribution of Paracoccus.</title>
        <authorList>
            <person name="Hollensteiner J."/>
            <person name="Leineberger J."/>
            <person name="Brinkhoff T."/>
            <person name="Daniel R."/>
        </authorList>
    </citation>
    <scope>NUCLEOTIDE SEQUENCE [LARGE SCALE GENOMIC DNA]</scope>
    <source>
        <strain evidence="14 15">KCTC 22803</strain>
    </source>
</reference>
<evidence type="ECO:0000313" key="14">
    <source>
        <dbReference type="EMBL" id="WCR08653.1"/>
    </source>
</evidence>
<evidence type="ECO:0000256" key="2">
    <source>
        <dbReference type="ARBA" id="ARBA00005001"/>
    </source>
</evidence>
<evidence type="ECO:0000259" key="13">
    <source>
        <dbReference type="Pfam" id="PF13632"/>
    </source>
</evidence>
<comment type="subcellular location">
    <subcellularLocation>
        <location evidence="1">Cell inner membrane</location>
        <topology evidence="1">Multi-pass membrane protein</topology>
    </subcellularLocation>
</comment>
<feature type="transmembrane region" description="Helical" evidence="12">
    <location>
        <begin position="50"/>
        <end position="72"/>
    </location>
</feature>
<gene>
    <name evidence="14" type="primary">mdoH</name>
    <name evidence="14" type="ORF">JHX87_07605</name>
</gene>
<proteinExistence type="inferred from homology"/>
<dbReference type="PANTHER" id="PTHR43867">
    <property type="entry name" value="CELLULOSE SYNTHASE CATALYTIC SUBUNIT A [UDP-FORMING]"/>
    <property type="match status" value="1"/>
</dbReference>
<dbReference type="InterPro" id="IPR029044">
    <property type="entry name" value="Nucleotide-diphossugar_trans"/>
</dbReference>
<comment type="similarity">
    <text evidence="3">Belongs to the glycosyltransferase 2 family. OpgH subfamily.</text>
</comment>
<dbReference type="EMBL" id="CP067136">
    <property type="protein sequence ID" value="WCR08653.1"/>
    <property type="molecule type" value="Genomic_DNA"/>
</dbReference>
<accession>A0ABY7SNU0</accession>
<evidence type="ECO:0000256" key="7">
    <source>
        <dbReference type="ARBA" id="ARBA00022676"/>
    </source>
</evidence>
<dbReference type="InterPro" id="IPR001173">
    <property type="entry name" value="Glyco_trans_2-like"/>
</dbReference>
<dbReference type="Gene3D" id="3.90.550.10">
    <property type="entry name" value="Spore Coat Polysaccharide Biosynthesis Protein SpsA, Chain A"/>
    <property type="match status" value="1"/>
</dbReference>
<keyword evidence="10 12" id="KW-1133">Transmembrane helix</keyword>
<evidence type="ECO:0000256" key="10">
    <source>
        <dbReference type="ARBA" id="ARBA00022989"/>
    </source>
</evidence>
<dbReference type="NCBIfam" id="NF003962">
    <property type="entry name" value="PRK05454.2-5"/>
    <property type="match status" value="1"/>
</dbReference>
<dbReference type="Proteomes" id="UP001219349">
    <property type="component" value="Chromosome"/>
</dbReference>
<evidence type="ECO:0000256" key="8">
    <source>
        <dbReference type="ARBA" id="ARBA00022679"/>
    </source>
</evidence>
<keyword evidence="5" id="KW-1003">Cell membrane</keyword>
<evidence type="ECO:0000256" key="4">
    <source>
        <dbReference type="ARBA" id="ARBA00020585"/>
    </source>
</evidence>
<dbReference type="PANTHER" id="PTHR43867:SF5">
    <property type="entry name" value="GLUCANS BIOSYNTHESIS GLUCOSYLTRANSFERASE H"/>
    <property type="match status" value="1"/>
</dbReference>
<evidence type="ECO:0000313" key="15">
    <source>
        <dbReference type="Proteomes" id="UP001219349"/>
    </source>
</evidence>
<sequence length="701" mass="77780">MTELRPEPAAIDEDFMDAVPPEAPLAMPVQDFRHKPTIRQRVRFDGVKVWLARLIAFGGAAAIAAIGFSQMLQTFGDRPTPMQWALLILFVPTFGWVGFSFCSVLAGLFAPRLSTPDGPNDARVVVVMPVYHEDTAESIGLLSALAQELQREGMAQRTEIFVLSDSRDPVMAVNETLAIATARETSPVPIWYRRRMTNEDRKSGNLAEFVRRWGGRYDQMVVLDADSILAGKTVRELSARMNADPQMGLIQTMPILVGGETIFARQIQFAGRVYGPMIARAVSAWSGNSGNYWGHNAIIRMSAFAEACGLPRLPGKPPFGGTILSHDFVEAAALCRAGWKVRLDHDLRGSYEGSPPTLLDMAARERRWAQGNLQHARLLRMRGMRPVSFAHFIIGMLGFVMSPIWLTLLMVGLTLSFTVLLSTPEYFPNAYQMFPNWPVFDAQRMFWLFVAAMSFLLLPKMIATFRAWLRPLARESGGPVRIFASAIFENLLSALIAPVQMLIQTRQIYEILRGRDSGWQAQVRAGSMPDWGVVIRRHWIHVLVGVVTVAVLARFSPWQLVWLSPILAGLILSPLTSRYSASPVFGRWARMRGLLVTPEERDPPAILTAAHAAARNLPRPASDKSILLDLGRDPDLMARHISMLPPARPLPAAQRLPQITAEAKIANAATQSEALSFLTKEETDALVSHAALLEQWSALPQ</sequence>
<keyword evidence="11 12" id="KW-0472">Membrane</keyword>
<keyword evidence="9 12" id="KW-0812">Transmembrane</keyword>
<dbReference type="InterPro" id="IPR050321">
    <property type="entry name" value="Glycosyltr_2/OpgH_subfam"/>
</dbReference>
<feature type="domain" description="Glycosyltransferase 2-like" evidence="13">
    <location>
        <begin position="221"/>
        <end position="412"/>
    </location>
</feature>
<keyword evidence="7" id="KW-0328">Glycosyltransferase</keyword>
<evidence type="ECO:0000256" key="9">
    <source>
        <dbReference type="ARBA" id="ARBA00022692"/>
    </source>
</evidence>
<organism evidence="14 15">
    <name type="scientific">Paracoccus fistulariae</name>
    <dbReference type="NCBI Taxonomy" id="658446"/>
    <lineage>
        <taxon>Bacteria</taxon>
        <taxon>Pseudomonadati</taxon>
        <taxon>Pseudomonadota</taxon>
        <taxon>Alphaproteobacteria</taxon>
        <taxon>Rhodobacterales</taxon>
        <taxon>Paracoccaceae</taxon>
        <taxon>Paracoccus</taxon>
    </lineage>
</organism>